<evidence type="ECO:0000313" key="2">
    <source>
        <dbReference type="Proteomes" id="UP001341840"/>
    </source>
</evidence>
<organism evidence="1 2">
    <name type="scientific">Stylosanthes scabra</name>
    <dbReference type="NCBI Taxonomy" id="79078"/>
    <lineage>
        <taxon>Eukaryota</taxon>
        <taxon>Viridiplantae</taxon>
        <taxon>Streptophyta</taxon>
        <taxon>Embryophyta</taxon>
        <taxon>Tracheophyta</taxon>
        <taxon>Spermatophyta</taxon>
        <taxon>Magnoliopsida</taxon>
        <taxon>eudicotyledons</taxon>
        <taxon>Gunneridae</taxon>
        <taxon>Pentapetalae</taxon>
        <taxon>rosids</taxon>
        <taxon>fabids</taxon>
        <taxon>Fabales</taxon>
        <taxon>Fabaceae</taxon>
        <taxon>Papilionoideae</taxon>
        <taxon>50 kb inversion clade</taxon>
        <taxon>dalbergioids sensu lato</taxon>
        <taxon>Dalbergieae</taxon>
        <taxon>Pterocarpus clade</taxon>
        <taxon>Stylosanthes</taxon>
    </lineage>
</organism>
<sequence>MEIQDLNSINELEEQMKDMDSIHEEGHLEEEMEDMNSIHEKGQLEEKMEFLCNVDEEYVHKVGFYFGKTNCKCIK</sequence>
<keyword evidence="2" id="KW-1185">Reference proteome</keyword>
<gene>
    <name evidence="1" type="ORF">PIB30_000284</name>
</gene>
<comment type="caution">
    <text evidence="1">The sequence shown here is derived from an EMBL/GenBank/DDBJ whole genome shotgun (WGS) entry which is preliminary data.</text>
</comment>
<reference evidence="1 2" key="1">
    <citation type="journal article" date="2023" name="Plants (Basel)">
        <title>Bridging the Gap: Combining Genomics and Transcriptomics Approaches to Understand Stylosanthes scabra, an Orphan Legume from the Brazilian Caatinga.</title>
        <authorList>
            <person name="Ferreira-Neto J.R.C."/>
            <person name="da Silva M.D."/>
            <person name="Binneck E."/>
            <person name="de Melo N.F."/>
            <person name="da Silva R.H."/>
            <person name="de Melo A.L.T.M."/>
            <person name="Pandolfi V."/>
            <person name="Bustamante F.O."/>
            <person name="Brasileiro-Vidal A.C."/>
            <person name="Benko-Iseppon A.M."/>
        </authorList>
    </citation>
    <scope>NUCLEOTIDE SEQUENCE [LARGE SCALE GENOMIC DNA]</scope>
    <source>
        <tissue evidence="1">Leaves</tissue>
    </source>
</reference>
<protein>
    <submittedName>
        <fullName evidence="1">Uncharacterized protein</fullName>
    </submittedName>
</protein>
<name>A0ABU6T1Y2_9FABA</name>
<dbReference type="EMBL" id="JASCZI010090622">
    <property type="protein sequence ID" value="MED6142719.1"/>
    <property type="molecule type" value="Genomic_DNA"/>
</dbReference>
<evidence type="ECO:0000313" key="1">
    <source>
        <dbReference type="EMBL" id="MED6142719.1"/>
    </source>
</evidence>
<dbReference type="Proteomes" id="UP001341840">
    <property type="component" value="Unassembled WGS sequence"/>
</dbReference>
<accession>A0ABU6T1Y2</accession>
<proteinExistence type="predicted"/>